<dbReference type="Proteomes" id="UP000236161">
    <property type="component" value="Unassembled WGS sequence"/>
</dbReference>
<dbReference type="InterPro" id="IPR008948">
    <property type="entry name" value="L-Aspartase-like"/>
</dbReference>
<keyword evidence="5" id="KW-1185">Reference proteome</keyword>
<sequence length="188" mass="21384">MSLGLGFNPYVTKIEPHDYISNLFNAIIQFNNISLGYFKQVAGLAMKLPISRMQRDLTDSTVLKNIGVGIGHSLLAYLSTLQRIQKLQLGNMFLSNDLFWIYIYMQEPIQTVMRRYGVPEPYEKLKELTRERAVTKDSIRSSQRVWSCPEEAKLELLSPTPHHHTGEAENLARAVDDAIDLVNGFGIQ</sequence>
<comment type="pathway">
    <text evidence="2">Purine metabolism; AMP biosynthesis via de novo pathway; AMP from IMP: step 2/2.</text>
</comment>
<accession>A0A2I0AB32</accession>
<dbReference type="Pfam" id="PF08328">
    <property type="entry name" value="ASL_C"/>
    <property type="match status" value="1"/>
</dbReference>
<dbReference type="Gene3D" id="1.10.40.30">
    <property type="entry name" value="Fumarase/aspartase (C-terminal domain)"/>
    <property type="match status" value="1"/>
</dbReference>
<feature type="domain" description="Adenylosuccinate lyase PurB C-terminal" evidence="3">
    <location>
        <begin position="51"/>
        <end position="164"/>
    </location>
</feature>
<dbReference type="SUPFAM" id="SSF48557">
    <property type="entry name" value="L-aspartase-like"/>
    <property type="match status" value="1"/>
</dbReference>
<dbReference type="AlphaFoldDB" id="A0A2I0AB32"/>
<proteinExistence type="predicted"/>
<evidence type="ECO:0000259" key="3">
    <source>
        <dbReference type="Pfam" id="PF08328"/>
    </source>
</evidence>
<dbReference type="EMBL" id="KZ452001">
    <property type="protein sequence ID" value="PKA52752.1"/>
    <property type="molecule type" value="Genomic_DNA"/>
</dbReference>
<organism evidence="4 5">
    <name type="scientific">Apostasia shenzhenica</name>
    <dbReference type="NCBI Taxonomy" id="1088818"/>
    <lineage>
        <taxon>Eukaryota</taxon>
        <taxon>Viridiplantae</taxon>
        <taxon>Streptophyta</taxon>
        <taxon>Embryophyta</taxon>
        <taxon>Tracheophyta</taxon>
        <taxon>Spermatophyta</taxon>
        <taxon>Magnoliopsida</taxon>
        <taxon>Liliopsida</taxon>
        <taxon>Asparagales</taxon>
        <taxon>Orchidaceae</taxon>
        <taxon>Apostasioideae</taxon>
        <taxon>Apostasia</taxon>
    </lineage>
</organism>
<dbReference type="InterPro" id="IPR013539">
    <property type="entry name" value="PurB_C"/>
</dbReference>
<dbReference type="GO" id="GO:0006188">
    <property type="term" value="P:IMP biosynthetic process"/>
    <property type="evidence" value="ECO:0007669"/>
    <property type="project" value="InterPro"/>
</dbReference>
<gene>
    <name evidence="4" type="ORF">AXF42_Ash001733</name>
</gene>
<dbReference type="EC" id="4.3.2.2" evidence="4"/>
<evidence type="ECO:0000313" key="4">
    <source>
        <dbReference type="EMBL" id="PKA52752.1"/>
    </source>
</evidence>
<dbReference type="OrthoDB" id="736664at2759"/>
<evidence type="ECO:0000256" key="1">
    <source>
        <dbReference type="ARBA" id="ARBA00004706"/>
    </source>
</evidence>
<reference evidence="4 5" key="1">
    <citation type="journal article" date="2017" name="Nature">
        <title>The Apostasia genome and the evolution of orchids.</title>
        <authorList>
            <person name="Zhang G.Q."/>
            <person name="Liu K.W."/>
            <person name="Li Z."/>
            <person name="Lohaus R."/>
            <person name="Hsiao Y.Y."/>
            <person name="Niu S.C."/>
            <person name="Wang J.Y."/>
            <person name="Lin Y.C."/>
            <person name="Xu Q."/>
            <person name="Chen L.J."/>
            <person name="Yoshida K."/>
            <person name="Fujiwara S."/>
            <person name="Wang Z.W."/>
            <person name="Zhang Y.Q."/>
            <person name="Mitsuda N."/>
            <person name="Wang M."/>
            <person name="Liu G.H."/>
            <person name="Pecoraro L."/>
            <person name="Huang H.X."/>
            <person name="Xiao X.J."/>
            <person name="Lin M."/>
            <person name="Wu X.Y."/>
            <person name="Wu W.L."/>
            <person name="Chen Y.Y."/>
            <person name="Chang S.B."/>
            <person name="Sakamoto S."/>
            <person name="Ohme-Takagi M."/>
            <person name="Yagi M."/>
            <person name="Zeng S.J."/>
            <person name="Shen C.Y."/>
            <person name="Yeh C.M."/>
            <person name="Luo Y.B."/>
            <person name="Tsai W.C."/>
            <person name="Van de Peer Y."/>
            <person name="Liu Z.J."/>
        </authorList>
    </citation>
    <scope>NUCLEOTIDE SEQUENCE [LARGE SCALE GENOMIC DNA]</scope>
    <source>
        <strain evidence="5">cv. Shenzhen</strain>
        <tissue evidence="4">Stem</tissue>
    </source>
</reference>
<dbReference type="GO" id="GO:0004018">
    <property type="term" value="F:N6-(1,2-dicarboxyethyl)AMP AMP-lyase (fumarate-forming) activity"/>
    <property type="evidence" value="ECO:0007669"/>
    <property type="project" value="InterPro"/>
</dbReference>
<dbReference type="InterPro" id="IPR047136">
    <property type="entry name" value="PurB_bact"/>
</dbReference>
<evidence type="ECO:0000313" key="5">
    <source>
        <dbReference type="Proteomes" id="UP000236161"/>
    </source>
</evidence>
<name>A0A2I0AB32_9ASPA</name>
<dbReference type="STRING" id="1088818.A0A2I0AB32"/>
<comment type="pathway">
    <text evidence="1">Purine metabolism; IMP biosynthesis via de novo pathway; 5-amino-1-(5-phospho-D-ribosyl)imidazole-4-carboxamide from 5-amino-1-(5-phospho-D-ribosyl)imidazole-4-carboxylate: step 2/2.</text>
</comment>
<protein>
    <submittedName>
        <fullName evidence="4">Adenylosuccinate lyase</fullName>
        <ecNumber evidence="4">4.3.2.2</ecNumber>
    </submittedName>
</protein>
<dbReference type="PANTHER" id="PTHR43411:SF1">
    <property type="entry name" value="ADENYLOSUCCINATE LYASE"/>
    <property type="match status" value="1"/>
</dbReference>
<evidence type="ECO:0000256" key="2">
    <source>
        <dbReference type="ARBA" id="ARBA00004734"/>
    </source>
</evidence>
<keyword evidence="4" id="KW-0456">Lyase</keyword>
<dbReference type="Gene3D" id="1.20.200.10">
    <property type="entry name" value="Fumarase/aspartase (Central domain)"/>
    <property type="match status" value="1"/>
</dbReference>
<dbReference type="PANTHER" id="PTHR43411">
    <property type="entry name" value="ADENYLOSUCCINATE LYASE"/>
    <property type="match status" value="1"/>
</dbReference>